<keyword evidence="2" id="KW-0479">Metal-binding</keyword>
<dbReference type="SMART" id="SM00109">
    <property type="entry name" value="C1"/>
    <property type="match status" value="1"/>
</dbReference>
<dbReference type="STRING" id="8078.ENSFHEP00000014235"/>
<dbReference type="Proteomes" id="UP000265000">
    <property type="component" value="Unplaced"/>
</dbReference>
<dbReference type="PROSITE" id="PS50081">
    <property type="entry name" value="ZF_DAG_PE_2"/>
    <property type="match status" value="1"/>
</dbReference>
<evidence type="ECO:0000259" key="6">
    <source>
        <dbReference type="PROSITE" id="PS50238"/>
    </source>
</evidence>
<feature type="domain" description="Phorbol-ester/DAG-type" evidence="5">
    <location>
        <begin position="56"/>
        <end position="102"/>
    </location>
</feature>
<dbReference type="SUPFAM" id="SSF57889">
    <property type="entry name" value="Cysteine-rich domain"/>
    <property type="match status" value="1"/>
</dbReference>
<dbReference type="GO" id="GO:0046872">
    <property type="term" value="F:metal ion binding"/>
    <property type="evidence" value="ECO:0007669"/>
    <property type="project" value="UniProtKB-KW"/>
</dbReference>
<dbReference type="PROSITE" id="PS00479">
    <property type="entry name" value="ZF_DAG_PE_1"/>
    <property type="match status" value="1"/>
</dbReference>
<keyword evidence="1" id="KW-0343">GTPase activation</keyword>
<dbReference type="GO" id="GO:0051056">
    <property type="term" value="P:regulation of small GTPase mediated signal transduction"/>
    <property type="evidence" value="ECO:0007669"/>
    <property type="project" value="UniProtKB-ARBA"/>
</dbReference>
<dbReference type="InterPro" id="IPR046349">
    <property type="entry name" value="C1-like_sf"/>
</dbReference>
<feature type="compositionally biased region" description="Acidic residues" evidence="4">
    <location>
        <begin position="311"/>
        <end position="320"/>
    </location>
</feature>
<dbReference type="Pfam" id="PF00620">
    <property type="entry name" value="RhoGAP"/>
    <property type="match status" value="1"/>
</dbReference>
<dbReference type="InterPro" id="IPR051025">
    <property type="entry name" value="RhoGAP"/>
</dbReference>
<evidence type="ECO:0000256" key="2">
    <source>
        <dbReference type="ARBA" id="ARBA00022723"/>
    </source>
</evidence>
<dbReference type="AlphaFoldDB" id="A0A3Q2TER2"/>
<dbReference type="GO" id="GO:0007165">
    <property type="term" value="P:signal transduction"/>
    <property type="evidence" value="ECO:0007669"/>
    <property type="project" value="InterPro"/>
</dbReference>
<dbReference type="InterPro" id="IPR002219">
    <property type="entry name" value="PKC_DAG/PE"/>
</dbReference>
<dbReference type="Ensembl" id="ENSFHET00000021993.1">
    <property type="protein sequence ID" value="ENSFHEP00000014235.1"/>
    <property type="gene ID" value="ENSFHEG00000000383.1"/>
</dbReference>
<name>A0A3Q2TER2_FUNHE</name>
<dbReference type="PANTHER" id="PTHR15228:SF16">
    <property type="entry name" value="GEM-INTERACTING PROTEIN"/>
    <property type="match status" value="1"/>
</dbReference>
<dbReference type="Gene3D" id="1.10.555.10">
    <property type="entry name" value="Rho GTPase activation protein"/>
    <property type="match status" value="1"/>
</dbReference>
<dbReference type="InterPro" id="IPR008936">
    <property type="entry name" value="Rho_GTPase_activation_prot"/>
</dbReference>
<dbReference type="GO" id="GO:0005886">
    <property type="term" value="C:plasma membrane"/>
    <property type="evidence" value="ECO:0007669"/>
    <property type="project" value="TreeGrafter"/>
</dbReference>
<evidence type="ECO:0000256" key="1">
    <source>
        <dbReference type="ARBA" id="ARBA00022468"/>
    </source>
</evidence>
<accession>A0A3Q2TER2</accession>
<dbReference type="SMART" id="SM00324">
    <property type="entry name" value="RhoGAP"/>
    <property type="match status" value="1"/>
</dbReference>
<evidence type="ECO:0000259" key="5">
    <source>
        <dbReference type="PROSITE" id="PS50081"/>
    </source>
</evidence>
<dbReference type="GeneTree" id="ENSGT00950000183110"/>
<keyword evidence="3" id="KW-0862">Zinc</keyword>
<protein>
    <recommendedName>
        <fullName evidence="9">GEM interacting protein</fullName>
    </recommendedName>
</protein>
<organism evidence="7 8">
    <name type="scientific">Fundulus heteroclitus</name>
    <name type="common">Killifish</name>
    <name type="synonym">Mummichog</name>
    <dbReference type="NCBI Taxonomy" id="8078"/>
    <lineage>
        <taxon>Eukaryota</taxon>
        <taxon>Metazoa</taxon>
        <taxon>Chordata</taxon>
        <taxon>Craniata</taxon>
        <taxon>Vertebrata</taxon>
        <taxon>Euteleostomi</taxon>
        <taxon>Actinopterygii</taxon>
        <taxon>Neopterygii</taxon>
        <taxon>Teleostei</taxon>
        <taxon>Neoteleostei</taxon>
        <taxon>Acanthomorphata</taxon>
        <taxon>Ovalentaria</taxon>
        <taxon>Atherinomorphae</taxon>
        <taxon>Cyprinodontiformes</taxon>
        <taxon>Fundulidae</taxon>
        <taxon>Fundulus</taxon>
    </lineage>
</organism>
<dbReference type="SUPFAM" id="SSF48350">
    <property type="entry name" value="GTPase activation domain, GAP"/>
    <property type="match status" value="1"/>
</dbReference>
<dbReference type="PROSITE" id="PS50238">
    <property type="entry name" value="RHOGAP"/>
    <property type="match status" value="1"/>
</dbReference>
<evidence type="ECO:0000256" key="4">
    <source>
        <dbReference type="SAM" id="MobiDB-lite"/>
    </source>
</evidence>
<feature type="domain" description="Rho-GAP" evidence="6">
    <location>
        <begin position="112"/>
        <end position="282"/>
    </location>
</feature>
<evidence type="ECO:0000313" key="7">
    <source>
        <dbReference type="Ensembl" id="ENSFHEP00000014235.1"/>
    </source>
</evidence>
<proteinExistence type="predicted"/>
<reference evidence="7" key="2">
    <citation type="submission" date="2025-09" db="UniProtKB">
        <authorList>
            <consortium name="Ensembl"/>
        </authorList>
    </citation>
    <scope>IDENTIFICATION</scope>
</reference>
<evidence type="ECO:0000313" key="8">
    <source>
        <dbReference type="Proteomes" id="UP000265000"/>
    </source>
</evidence>
<keyword evidence="8" id="KW-1185">Reference proteome</keyword>
<evidence type="ECO:0000256" key="3">
    <source>
        <dbReference type="ARBA" id="ARBA00022833"/>
    </source>
</evidence>
<evidence type="ECO:0008006" key="9">
    <source>
        <dbReference type="Google" id="ProtNLM"/>
    </source>
</evidence>
<dbReference type="PANTHER" id="PTHR15228">
    <property type="entry name" value="SPERMATHECAL PHYSIOLOGY VARIANT"/>
    <property type="match status" value="1"/>
</dbReference>
<feature type="compositionally biased region" description="Pro residues" evidence="4">
    <location>
        <begin position="290"/>
        <end position="304"/>
    </location>
</feature>
<sequence length="340" mass="38246">MSGTWCQNWVSFLAAHIHCIWNQYIGLLKTRLLSMSTEYADGHSVKTKMFSRAALTHRLKKTKSKMVKCKQCENYIVVSGVECEECGLAFHRKCMEVCQLECEQKKGTVFGVDLSVILQDRPDEVPFVVRCCTSEIESRALSGVYRVSGSKPRIQKLCQSFETQKDQVDLSDLSPHDITSILKHFLKELPEPLLTFDLYNGFIGVGKTIQHLSCTYIRQCFSLHRVSENYDNKMSPSNLGIVFGPTLLRPLVSTDMSMIALLETSYQSVLVEFLITHHDRIFGMERSISTPPPPAPTAPLPETPPRASCALDEDDADLELDTSSRERPRSLEVSVSVFTG</sequence>
<feature type="region of interest" description="Disordered" evidence="4">
    <location>
        <begin position="285"/>
        <end position="340"/>
    </location>
</feature>
<dbReference type="InterPro" id="IPR000198">
    <property type="entry name" value="RhoGAP_dom"/>
</dbReference>
<dbReference type="GO" id="GO:0005096">
    <property type="term" value="F:GTPase activator activity"/>
    <property type="evidence" value="ECO:0007669"/>
    <property type="project" value="UniProtKB-KW"/>
</dbReference>
<reference evidence="7" key="1">
    <citation type="submission" date="2025-08" db="UniProtKB">
        <authorList>
            <consortium name="Ensembl"/>
        </authorList>
    </citation>
    <scope>IDENTIFICATION</scope>
</reference>